<name>A0A1W6YIK5_9BORD</name>
<protein>
    <submittedName>
        <fullName evidence="7">Siderophore-interacting protein</fullName>
    </submittedName>
</protein>
<gene>
    <name evidence="7" type="ORF">CAL12_08395</name>
</gene>
<proteinExistence type="inferred from homology"/>
<evidence type="ECO:0000256" key="1">
    <source>
        <dbReference type="ARBA" id="ARBA00004418"/>
    </source>
</evidence>
<dbReference type="Pfam" id="PF17188">
    <property type="entry name" value="MucB_RseB_C"/>
    <property type="match status" value="1"/>
</dbReference>
<dbReference type="Gene3D" id="3.30.200.100">
    <property type="entry name" value="MucB/RseB, C-terminal domain"/>
    <property type="match status" value="1"/>
</dbReference>
<dbReference type="STRING" id="1416806.CAL12_08395"/>
<evidence type="ECO:0000256" key="2">
    <source>
        <dbReference type="ARBA" id="ARBA00008150"/>
    </source>
</evidence>
<dbReference type="EMBL" id="CP021108">
    <property type="protein sequence ID" value="ARP80858.1"/>
    <property type="molecule type" value="Genomic_DNA"/>
</dbReference>
<keyword evidence="3" id="KW-0732">Signal</keyword>
<comment type="similarity">
    <text evidence="2">Belongs to the RseB family.</text>
</comment>
<dbReference type="RefSeq" id="WP_086064074.1">
    <property type="nucleotide sequence ID" value="NZ_CP021108.1"/>
</dbReference>
<evidence type="ECO:0000259" key="6">
    <source>
        <dbReference type="Pfam" id="PF17188"/>
    </source>
</evidence>
<feature type="domain" description="MucB/RseB N-terminal" evidence="5">
    <location>
        <begin position="71"/>
        <end position="246"/>
    </location>
</feature>
<dbReference type="InterPro" id="IPR033434">
    <property type="entry name" value="MucB/RseB_N"/>
</dbReference>
<dbReference type="PANTHER" id="PTHR38782">
    <property type="match status" value="1"/>
</dbReference>
<feature type="domain" description="MucB/RseB C-terminal" evidence="6">
    <location>
        <begin position="267"/>
        <end position="360"/>
    </location>
</feature>
<evidence type="ECO:0000256" key="4">
    <source>
        <dbReference type="ARBA" id="ARBA00022764"/>
    </source>
</evidence>
<keyword evidence="8" id="KW-1185">Reference proteome</keyword>
<accession>A0A1W6YIK5</accession>
<reference evidence="7 8" key="1">
    <citation type="submission" date="2017-05" db="EMBL/GenBank/DDBJ databases">
        <title>Complete and WGS of Bordetella genogroups.</title>
        <authorList>
            <person name="Spilker T."/>
            <person name="LiPuma J."/>
        </authorList>
    </citation>
    <scope>NUCLEOTIDE SEQUENCE [LARGE SCALE GENOMIC DNA]</scope>
    <source>
        <strain evidence="7 8">AU19157</strain>
    </source>
</reference>
<dbReference type="PIRSF" id="PIRSF005427">
    <property type="entry name" value="RseB"/>
    <property type="match status" value="1"/>
</dbReference>
<dbReference type="Proteomes" id="UP000194151">
    <property type="component" value="Chromosome"/>
</dbReference>
<dbReference type="CDD" id="cd16327">
    <property type="entry name" value="RseB"/>
    <property type="match status" value="1"/>
</dbReference>
<dbReference type="Gene3D" id="2.50.20.10">
    <property type="entry name" value="Lipoprotein localisation LolA/LolB/LppX"/>
    <property type="match status" value="1"/>
</dbReference>
<evidence type="ECO:0000256" key="3">
    <source>
        <dbReference type="ARBA" id="ARBA00022729"/>
    </source>
</evidence>
<dbReference type="GO" id="GO:0042597">
    <property type="term" value="C:periplasmic space"/>
    <property type="evidence" value="ECO:0007669"/>
    <property type="project" value="UniProtKB-SubCell"/>
</dbReference>
<organism evidence="7 8">
    <name type="scientific">Bordetella genomosp. 8</name>
    <dbReference type="NCBI Taxonomy" id="1416806"/>
    <lineage>
        <taxon>Bacteria</taxon>
        <taxon>Pseudomonadati</taxon>
        <taxon>Pseudomonadota</taxon>
        <taxon>Betaproteobacteria</taxon>
        <taxon>Burkholderiales</taxon>
        <taxon>Alcaligenaceae</taxon>
        <taxon>Bordetella</taxon>
    </lineage>
</organism>
<dbReference type="AlphaFoldDB" id="A0A1W6YIK5"/>
<dbReference type="InterPro" id="IPR038484">
    <property type="entry name" value="MucB/RseB_C_sf"/>
</dbReference>
<dbReference type="InterPro" id="IPR033436">
    <property type="entry name" value="MucB/RseB_C"/>
</dbReference>
<evidence type="ECO:0000259" key="5">
    <source>
        <dbReference type="Pfam" id="PF03888"/>
    </source>
</evidence>
<comment type="subcellular location">
    <subcellularLocation>
        <location evidence="1">Periplasm</location>
    </subcellularLocation>
</comment>
<dbReference type="PANTHER" id="PTHR38782:SF1">
    <property type="entry name" value="SIGMA-E FACTOR REGULATORY PROTEIN RSEB"/>
    <property type="match status" value="1"/>
</dbReference>
<evidence type="ECO:0000313" key="7">
    <source>
        <dbReference type="EMBL" id="ARP80858.1"/>
    </source>
</evidence>
<keyword evidence="4" id="KW-0574">Periplasm</keyword>
<dbReference type="OrthoDB" id="7067274at2"/>
<dbReference type="InterPro" id="IPR005588">
    <property type="entry name" value="MucB_RseB"/>
</dbReference>
<sequence>MTVPAVVTPSIRLFPRPATLPGKAGRGHAQAVAVASSGWAAALAAALLTLGVGLAHAQPTQPTAVAVPEAEAQALLARIQDAASKLDYSGIFTYQQGETIQSSRVVHVVDGSGERERIEVLDGQPREYLRRNDDIQCLVPEHKTVLVQHKRAEQFPGLLLGSPVALTKYYRVLMQPTPHRVAGRECRIITIEPLDKDRYGYRLCADTENDLLLKAQTLSGTSTVLEQVAFTALRLGPAVDHAQLESHWNTKDWKVLQGSMTPLDLAAQGWRIPYPPGFNPVSQVGRTMAHGDAVSQLVLSDGLAAISVFIEPYDKKRNRHQPHGAYRRGPINVYGMRIADYWVTVLGEVPAATLEQLAKATEYVPPSAPPK</sequence>
<dbReference type="KEGG" id="bgv:CAL12_08395"/>
<evidence type="ECO:0000313" key="8">
    <source>
        <dbReference type="Proteomes" id="UP000194151"/>
    </source>
</evidence>
<dbReference type="Pfam" id="PF03888">
    <property type="entry name" value="MucB_RseB"/>
    <property type="match status" value="1"/>
</dbReference>